<dbReference type="PANTHER" id="PTHR11487">
    <property type="entry name" value="THIOESTERASE"/>
    <property type="match status" value="1"/>
</dbReference>
<evidence type="ECO:0000256" key="1">
    <source>
        <dbReference type="ARBA" id="ARBA00007169"/>
    </source>
</evidence>
<comment type="similarity">
    <text evidence="1">Belongs to the thioesterase family.</text>
</comment>
<dbReference type="Gene3D" id="3.40.50.1820">
    <property type="entry name" value="alpha/beta hydrolase"/>
    <property type="match status" value="1"/>
</dbReference>
<organism evidence="3">
    <name type="scientific">marine sediment metagenome</name>
    <dbReference type="NCBI Taxonomy" id="412755"/>
    <lineage>
        <taxon>unclassified sequences</taxon>
        <taxon>metagenomes</taxon>
        <taxon>ecological metagenomes</taxon>
    </lineage>
</organism>
<accession>X0Y0K8</accession>
<feature type="non-terminal residue" evidence="3">
    <location>
        <position position="239"/>
    </location>
</feature>
<dbReference type="Pfam" id="PF00975">
    <property type="entry name" value="Thioesterase"/>
    <property type="match status" value="1"/>
</dbReference>
<dbReference type="SUPFAM" id="SSF53474">
    <property type="entry name" value="alpha/beta-Hydrolases"/>
    <property type="match status" value="1"/>
</dbReference>
<dbReference type="AlphaFoldDB" id="X0Y0K8"/>
<dbReference type="InterPro" id="IPR029058">
    <property type="entry name" value="AB_hydrolase_fold"/>
</dbReference>
<protein>
    <recommendedName>
        <fullName evidence="2">Thioesterase domain-containing protein</fullName>
    </recommendedName>
</protein>
<proteinExistence type="inferred from homology"/>
<name>X0Y0K8_9ZZZZ</name>
<reference evidence="3" key="1">
    <citation type="journal article" date="2014" name="Front. Microbiol.">
        <title>High frequency of phylogenetically diverse reductive dehalogenase-homologous genes in deep subseafloor sedimentary metagenomes.</title>
        <authorList>
            <person name="Kawai M."/>
            <person name="Futagami T."/>
            <person name="Toyoda A."/>
            <person name="Takaki Y."/>
            <person name="Nishi S."/>
            <person name="Hori S."/>
            <person name="Arai W."/>
            <person name="Tsubouchi T."/>
            <person name="Morono Y."/>
            <person name="Uchiyama I."/>
            <person name="Ito T."/>
            <person name="Fujiyama A."/>
            <person name="Inagaki F."/>
            <person name="Takami H."/>
        </authorList>
    </citation>
    <scope>NUCLEOTIDE SEQUENCE</scope>
    <source>
        <strain evidence="3">Expedition CK06-06</strain>
    </source>
</reference>
<comment type="caution">
    <text evidence="3">The sequence shown here is derived from an EMBL/GenBank/DDBJ whole genome shotgun (WGS) entry which is preliminary data.</text>
</comment>
<gene>
    <name evidence="3" type="ORF">S01H1_67805</name>
</gene>
<evidence type="ECO:0000313" key="3">
    <source>
        <dbReference type="EMBL" id="GAG40902.1"/>
    </source>
</evidence>
<sequence length="239" mass="27431">MQSPWFMRFNRDPQAKLRLFCFPYAGGSAGVFKPWRNAFAGVDVVAVQLPGRGSRVAEKPLESMAEIVARLIDELRGFRDLPFVFFGHSFGSLVCFELARELQRRGIDGLRHIILSGRRAPHLPRVHPNTHDLPYDEFIEELRSINGTPEEMLTNKELMSLFVPILRADFKVNETHQYRADIKLKSAASIFRGRLDTDVPEAEVQAWRANFESGDIEFTEFSGDHFFIHSQQQLVLERV</sequence>
<dbReference type="InterPro" id="IPR001031">
    <property type="entry name" value="Thioesterase"/>
</dbReference>
<dbReference type="GO" id="GO:0008610">
    <property type="term" value="P:lipid biosynthetic process"/>
    <property type="evidence" value="ECO:0007669"/>
    <property type="project" value="TreeGrafter"/>
</dbReference>
<dbReference type="EMBL" id="BARS01044927">
    <property type="protein sequence ID" value="GAG40902.1"/>
    <property type="molecule type" value="Genomic_DNA"/>
</dbReference>
<feature type="domain" description="Thioesterase" evidence="2">
    <location>
        <begin position="18"/>
        <end position="237"/>
    </location>
</feature>
<dbReference type="InterPro" id="IPR012223">
    <property type="entry name" value="TEII"/>
</dbReference>
<dbReference type="PANTHER" id="PTHR11487:SF0">
    <property type="entry name" value="S-ACYL FATTY ACID SYNTHASE THIOESTERASE, MEDIUM CHAIN"/>
    <property type="match status" value="1"/>
</dbReference>
<evidence type="ECO:0000259" key="2">
    <source>
        <dbReference type="Pfam" id="PF00975"/>
    </source>
</evidence>